<dbReference type="RefSeq" id="WP_091366970.1">
    <property type="nucleotide sequence ID" value="NZ_FMZF01000004.1"/>
</dbReference>
<evidence type="ECO:0000256" key="1">
    <source>
        <dbReference type="ARBA" id="ARBA00023125"/>
    </source>
</evidence>
<dbReference type="SUPFAM" id="SSF47413">
    <property type="entry name" value="lambda repressor-like DNA-binding domains"/>
    <property type="match status" value="1"/>
</dbReference>
<dbReference type="InterPro" id="IPR014710">
    <property type="entry name" value="RmlC-like_jellyroll"/>
</dbReference>
<evidence type="ECO:0000313" key="4">
    <source>
        <dbReference type="Proteomes" id="UP000199416"/>
    </source>
</evidence>
<reference evidence="4" key="1">
    <citation type="submission" date="2016-10" db="EMBL/GenBank/DDBJ databases">
        <authorList>
            <person name="Varghese N."/>
            <person name="Submissions S."/>
        </authorList>
    </citation>
    <scope>NUCLEOTIDE SEQUENCE [LARGE SCALE GENOMIC DNA]</scope>
    <source>
        <strain evidence="4">DSM 45421</strain>
    </source>
</reference>
<dbReference type="Pfam" id="PF07883">
    <property type="entry name" value="Cupin_2"/>
    <property type="match status" value="1"/>
</dbReference>
<sequence>MEAVQDRAVPDDGVPRIGARLKAVRQARRLTLTDVAGASGLTKGFLSKLERDQASASVAALVRVCAALGISPGSLFEAAPSGEVVRAGSYPPISFGGRGLTEYLLTPSGERRVQALLSEVAPGGGSGAETYALPAEVEFVFVLEGDLEVTVAGEVTALGPGDAFTFSPGAEHGFRSLRTDGVTRVLWVFAPALSEGRAAASPSS</sequence>
<dbReference type="Pfam" id="PF13560">
    <property type="entry name" value="HTH_31"/>
    <property type="match status" value="1"/>
</dbReference>
<dbReference type="GO" id="GO:0003700">
    <property type="term" value="F:DNA-binding transcription factor activity"/>
    <property type="evidence" value="ECO:0007669"/>
    <property type="project" value="TreeGrafter"/>
</dbReference>
<dbReference type="CDD" id="cd00093">
    <property type="entry name" value="HTH_XRE"/>
    <property type="match status" value="1"/>
</dbReference>
<dbReference type="InterPro" id="IPR011051">
    <property type="entry name" value="RmlC_Cupin_sf"/>
</dbReference>
<dbReference type="InterPro" id="IPR050807">
    <property type="entry name" value="TransReg_Diox_bact_type"/>
</dbReference>
<name>A0A1G6QFB6_9ACTN</name>
<dbReference type="InterPro" id="IPR010982">
    <property type="entry name" value="Lambda_DNA-bd_dom_sf"/>
</dbReference>
<dbReference type="GO" id="GO:0003677">
    <property type="term" value="F:DNA binding"/>
    <property type="evidence" value="ECO:0007669"/>
    <property type="project" value="UniProtKB-KW"/>
</dbReference>
<dbReference type="EMBL" id="FMZF01000004">
    <property type="protein sequence ID" value="SDC90851.1"/>
    <property type="molecule type" value="Genomic_DNA"/>
</dbReference>
<evidence type="ECO:0000313" key="3">
    <source>
        <dbReference type="EMBL" id="SDC90851.1"/>
    </source>
</evidence>
<dbReference type="SMART" id="SM00530">
    <property type="entry name" value="HTH_XRE"/>
    <property type="match status" value="1"/>
</dbReference>
<feature type="domain" description="HTH cro/C1-type" evidence="2">
    <location>
        <begin position="21"/>
        <end position="75"/>
    </location>
</feature>
<dbReference type="PANTHER" id="PTHR46797">
    <property type="entry name" value="HTH-TYPE TRANSCRIPTIONAL REGULATOR"/>
    <property type="match status" value="1"/>
</dbReference>
<keyword evidence="4" id="KW-1185">Reference proteome</keyword>
<dbReference type="PANTHER" id="PTHR46797:SF1">
    <property type="entry name" value="METHYLPHOSPHONATE SYNTHASE"/>
    <property type="match status" value="1"/>
</dbReference>
<evidence type="ECO:0000259" key="2">
    <source>
        <dbReference type="PROSITE" id="PS50943"/>
    </source>
</evidence>
<dbReference type="Proteomes" id="UP000199416">
    <property type="component" value="Unassembled WGS sequence"/>
</dbReference>
<dbReference type="Gene3D" id="1.10.260.40">
    <property type="entry name" value="lambda repressor-like DNA-binding domains"/>
    <property type="match status" value="1"/>
</dbReference>
<dbReference type="InterPro" id="IPR013096">
    <property type="entry name" value="Cupin_2"/>
</dbReference>
<organism evidence="3 4">
    <name type="scientific">Geodermatophilus telluris</name>
    <dbReference type="NCBI Taxonomy" id="1190417"/>
    <lineage>
        <taxon>Bacteria</taxon>
        <taxon>Bacillati</taxon>
        <taxon>Actinomycetota</taxon>
        <taxon>Actinomycetes</taxon>
        <taxon>Geodermatophilales</taxon>
        <taxon>Geodermatophilaceae</taxon>
        <taxon>Geodermatophilus</taxon>
    </lineage>
</organism>
<dbReference type="GO" id="GO:0005829">
    <property type="term" value="C:cytosol"/>
    <property type="evidence" value="ECO:0007669"/>
    <property type="project" value="TreeGrafter"/>
</dbReference>
<dbReference type="AlphaFoldDB" id="A0A1G6QFB6"/>
<protein>
    <submittedName>
        <fullName evidence="3">Transcriptional regulator, XRE family with cupin sensor</fullName>
    </submittedName>
</protein>
<accession>A0A1G6QFB6</accession>
<dbReference type="InterPro" id="IPR001387">
    <property type="entry name" value="Cro/C1-type_HTH"/>
</dbReference>
<dbReference type="PROSITE" id="PS50943">
    <property type="entry name" value="HTH_CROC1"/>
    <property type="match status" value="1"/>
</dbReference>
<dbReference type="CDD" id="cd02209">
    <property type="entry name" value="cupin_XRE_C"/>
    <property type="match status" value="1"/>
</dbReference>
<keyword evidence="1" id="KW-0238">DNA-binding</keyword>
<proteinExistence type="predicted"/>
<dbReference type="OrthoDB" id="9814751at2"/>
<dbReference type="SUPFAM" id="SSF51182">
    <property type="entry name" value="RmlC-like cupins"/>
    <property type="match status" value="1"/>
</dbReference>
<dbReference type="Gene3D" id="2.60.120.10">
    <property type="entry name" value="Jelly Rolls"/>
    <property type="match status" value="1"/>
</dbReference>
<dbReference type="STRING" id="1190417.SAMN05660690_2872"/>
<gene>
    <name evidence="3" type="ORF">SAMN05660690_2872</name>
</gene>